<dbReference type="AlphaFoldDB" id="A0AAV4PLE9"/>
<organism evidence="1 2">
    <name type="scientific">Caerostris extrusa</name>
    <name type="common">Bark spider</name>
    <name type="synonym">Caerostris bankana</name>
    <dbReference type="NCBI Taxonomy" id="172846"/>
    <lineage>
        <taxon>Eukaryota</taxon>
        <taxon>Metazoa</taxon>
        <taxon>Ecdysozoa</taxon>
        <taxon>Arthropoda</taxon>
        <taxon>Chelicerata</taxon>
        <taxon>Arachnida</taxon>
        <taxon>Araneae</taxon>
        <taxon>Araneomorphae</taxon>
        <taxon>Entelegynae</taxon>
        <taxon>Araneoidea</taxon>
        <taxon>Araneidae</taxon>
        <taxon>Caerostris</taxon>
    </lineage>
</organism>
<sequence length="82" mass="9562">MIPGDKTKCTLLGERARHFRIFVSPQFGIRRMVFLLYWLHSWNSGNLLCLLANSVVPRPGYSGDEWIMFFPPLCRAECFIQL</sequence>
<accession>A0AAV4PLE9</accession>
<name>A0AAV4PLE9_CAEEX</name>
<gene>
    <name evidence="1" type="ORF">CEXT_361041</name>
</gene>
<dbReference type="Proteomes" id="UP001054945">
    <property type="component" value="Unassembled WGS sequence"/>
</dbReference>
<evidence type="ECO:0000313" key="2">
    <source>
        <dbReference type="Proteomes" id="UP001054945"/>
    </source>
</evidence>
<evidence type="ECO:0000313" key="1">
    <source>
        <dbReference type="EMBL" id="GIX96689.1"/>
    </source>
</evidence>
<comment type="caution">
    <text evidence="1">The sequence shown here is derived from an EMBL/GenBank/DDBJ whole genome shotgun (WGS) entry which is preliminary data.</text>
</comment>
<protein>
    <submittedName>
        <fullName evidence="1">Uncharacterized protein</fullName>
    </submittedName>
</protein>
<dbReference type="EMBL" id="BPLR01004680">
    <property type="protein sequence ID" value="GIX96689.1"/>
    <property type="molecule type" value="Genomic_DNA"/>
</dbReference>
<proteinExistence type="predicted"/>
<keyword evidence="2" id="KW-1185">Reference proteome</keyword>
<reference evidence="1 2" key="1">
    <citation type="submission" date="2021-06" db="EMBL/GenBank/DDBJ databases">
        <title>Caerostris extrusa draft genome.</title>
        <authorList>
            <person name="Kono N."/>
            <person name="Arakawa K."/>
        </authorList>
    </citation>
    <scope>NUCLEOTIDE SEQUENCE [LARGE SCALE GENOMIC DNA]</scope>
</reference>